<evidence type="ECO:0000313" key="2">
    <source>
        <dbReference type="Proteomes" id="UP000620133"/>
    </source>
</evidence>
<keyword evidence="2" id="KW-1185">Reference proteome</keyword>
<dbReference type="AlphaFoldDB" id="A0A7U9TI27"/>
<dbReference type="RefSeq" id="WP_176238450.1">
    <property type="nucleotide sequence ID" value="NZ_AP024412.1"/>
</dbReference>
<proteinExistence type="predicted"/>
<dbReference type="Proteomes" id="UP000620133">
    <property type="component" value="Chromosome"/>
</dbReference>
<dbReference type="KEGG" id="manr:MPAN_004970"/>
<organism evidence="1 2">
    <name type="scientific">Mariniplasma anaerobium</name>
    <dbReference type="NCBI Taxonomy" id="2735436"/>
    <lineage>
        <taxon>Bacteria</taxon>
        <taxon>Bacillati</taxon>
        <taxon>Mycoplasmatota</taxon>
        <taxon>Mollicutes</taxon>
        <taxon>Acholeplasmatales</taxon>
        <taxon>Acholeplasmataceae</taxon>
        <taxon>Mariniplasma</taxon>
    </lineage>
</organism>
<sequence length="99" mass="11417">MDDPILYASTVIALIGIPVISNLLSKIKLKYIFIPTVLSLGISFPMFLLLVIVQQSDMFPYLFYISMSLWTGGFFSIFINLYVYRKKKKTLLKDVQKEI</sequence>
<reference evidence="1" key="1">
    <citation type="submission" date="2021-01" db="EMBL/GenBank/DDBJ databases">
        <title>Draft genome sequence of Acholeplasmataceae bacterium strain Mahy22.</title>
        <authorList>
            <person name="Watanabe M."/>
            <person name="Kojima H."/>
            <person name="Fukui M."/>
        </authorList>
    </citation>
    <scope>NUCLEOTIDE SEQUENCE</scope>
    <source>
        <strain evidence="1">Mahy22</strain>
    </source>
</reference>
<protein>
    <submittedName>
        <fullName evidence="1">Uncharacterized protein</fullName>
    </submittedName>
</protein>
<evidence type="ECO:0000313" key="1">
    <source>
        <dbReference type="EMBL" id="BCR35604.1"/>
    </source>
</evidence>
<name>A0A7U9TI27_9MOLU</name>
<dbReference type="EMBL" id="AP024412">
    <property type="protein sequence ID" value="BCR35604.1"/>
    <property type="molecule type" value="Genomic_DNA"/>
</dbReference>
<gene>
    <name evidence="1" type="ORF">MPAN_004970</name>
</gene>
<accession>A0A7U9TI27</accession>